<evidence type="ECO:0000256" key="3">
    <source>
        <dbReference type="ARBA" id="ARBA00022448"/>
    </source>
</evidence>
<gene>
    <name evidence="7" type="ORF">PQJ61_06235</name>
</gene>
<dbReference type="GO" id="GO:0043190">
    <property type="term" value="C:ATP-binding cassette (ABC) transporter complex"/>
    <property type="evidence" value="ECO:0007669"/>
    <property type="project" value="InterPro"/>
</dbReference>
<comment type="subcellular location">
    <subcellularLocation>
        <location evidence="1">Cell envelope</location>
    </subcellularLocation>
</comment>
<protein>
    <submittedName>
        <fullName evidence="7">Peptide ABC transporter substrate-binding protein</fullName>
    </submittedName>
</protein>
<dbReference type="PANTHER" id="PTHR30290">
    <property type="entry name" value="PERIPLASMIC BINDING COMPONENT OF ABC TRANSPORTER"/>
    <property type="match status" value="1"/>
</dbReference>
<proteinExistence type="inferred from homology"/>
<keyword evidence="4 5" id="KW-0732">Signal</keyword>
<dbReference type="FunFam" id="3.90.76.10:FF:000001">
    <property type="entry name" value="Oligopeptide ABC transporter substrate-binding protein"/>
    <property type="match status" value="1"/>
</dbReference>
<feature type="chain" id="PRO_5042585411" evidence="5">
    <location>
        <begin position="22"/>
        <end position="534"/>
    </location>
</feature>
<dbReference type="GO" id="GO:0030288">
    <property type="term" value="C:outer membrane-bounded periplasmic space"/>
    <property type="evidence" value="ECO:0007669"/>
    <property type="project" value="UniProtKB-ARBA"/>
</dbReference>
<evidence type="ECO:0000256" key="5">
    <source>
        <dbReference type="SAM" id="SignalP"/>
    </source>
</evidence>
<keyword evidence="3" id="KW-0813">Transport</keyword>
<dbReference type="EMBL" id="JAQQAL010000011">
    <property type="protein sequence ID" value="MDC7226343.1"/>
    <property type="molecule type" value="Genomic_DNA"/>
</dbReference>
<comment type="caution">
    <text evidence="7">The sequence shown here is derived from an EMBL/GenBank/DDBJ whole genome shotgun (WGS) entry which is preliminary data.</text>
</comment>
<dbReference type="PANTHER" id="PTHR30290:SF10">
    <property type="entry name" value="PERIPLASMIC OLIGOPEPTIDE-BINDING PROTEIN-RELATED"/>
    <property type="match status" value="1"/>
</dbReference>
<dbReference type="GO" id="GO:0015833">
    <property type="term" value="P:peptide transport"/>
    <property type="evidence" value="ECO:0007669"/>
    <property type="project" value="TreeGrafter"/>
</dbReference>
<sequence>MKKLIIAALLVMMIVPAFVFAGGQQEESTAVAAAEPVVFKYHNGAEPESLDPAVIEGVPEHSIYMALFEGLVTYDPESLDAIPGVAESWEVSDDGLTWTFYLRNNAVWSDGSAITAQQFVDSWLRFLAPETAAVYAYLPGMVIKGAAEYNAGEAGPEAVAIRALDDHTFQFDLTGPAPYVLGMLSHYAFAVVPLHTIEEFGDAWTRPGNIVSNGPFNLKSWTPQDKLIVEKSETYWDKDAVKLDEIVFYPIDDTNTATNMYLNGEIDLLTDTPPNQLDKMKLDDGYITNATFITYYYKVNQTKAPFNDARVRKALGMAIDRQELVDKVTRGGQFPAYGITPPLPGLYPAVVAFEEDFDEARALLAEAGYPNGEGFPETTILYNTSEGHKNIAQYVQQKWAEVLNIEVQIENQEWATYLDNMQHQNFDIARSGWQGDYVDPNTFLTDLLHSESGNNDGRYASAEFDALLAKAATMPGGQERLDVLAEAEQLAIGEDMGCIPFYYYNTANWIDLDEWGGWYPTVQDIHPWKAIYKK</sequence>
<evidence type="ECO:0000313" key="7">
    <source>
        <dbReference type="EMBL" id="MDC7226343.1"/>
    </source>
</evidence>
<dbReference type="GO" id="GO:1904680">
    <property type="term" value="F:peptide transmembrane transporter activity"/>
    <property type="evidence" value="ECO:0007669"/>
    <property type="project" value="TreeGrafter"/>
</dbReference>
<dbReference type="InterPro" id="IPR000914">
    <property type="entry name" value="SBP_5_dom"/>
</dbReference>
<dbReference type="Gene3D" id="3.40.190.10">
    <property type="entry name" value="Periplasmic binding protein-like II"/>
    <property type="match status" value="1"/>
</dbReference>
<dbReference type="InterPro" id="IPR030678">
    <property type="entry name" value="Peptide/Ni-bd"/>
</dbReference>
<dbReference type="AlphaFoldDB" id="A0AAJ1IEH7"/>
<dbReference type="PIRSF" id="PIRSF002741">
    <property type="entry name" value="MppA"/>
    <property type="match status" value="1"/>
</dbReference>
<dbReference type="CDD" id="cd08504">
    <property type="entry name" value="PBP2_OppA"/>
    <property type="match status" value="1"/>
</dbReference>
<feature type="signal peptide" evidence="5">
    <location>
        <begin position="1"/>
        <end position="21"/>
    </location>
</feature>
<feature type="domain" description="Solute-binding protein family 5" evidence="6">
    <location>
        <begin position="82"/>
        <end position="454"/>
    </location>
</feature>
<evidence type="ECO:0000313" key="8">
    <source>
        <dbReference type="Proteomes" id="UP001221217"/>
    </source>
</evidence>
<dbReference type="SUPFAM" id="SSF53850">
    <property type="entry name" value="Periplasmic binding protein-like II"/>
    <property type="match status" value="1"/>
</dbReference>
<evidence type="ECO:0000259" key="6">
    <source>
        <dbReference type="Pfam" id="PF00496"/>
    </source>
</evidence>
<reference evidence="7 8" key="1">
    <citation type="submission" date="2022-12" db="EMBL/GenBank/DDBJ databases">
        <title>Metagenome assembled genome from gulf of manar.</title>
        <authorList>
            <person name="Kohli P."/>
            <person name="Pk S."/>
            <person name="Venkata Ramana C."/>
            <person name="Sasikala C."/>
        </authorList>
    </citation>
    <scope>NUCLEOTIDE SEQUENCE [LARGE SCALE GENOMIC DNA]</scope>
    <source>
        <strain evidence="7">JB008</strain>
    </source>
</reference>
<dbReference type="Gene3D" id="3.10.105.10">
    <property type="entry name" value="Dipeptide-binding Protein, Domain 3"/>
    <property type="match status" value="1"/>
</dbReference>
<evidence type="ECO:0000256" key="1">
    <source>
        <dbReference type="ARBA" id="ARBA00004196"/>
    </source>
</evidence>
<comment type="similarity">
    <text evidence="2">Belongs to the bacterial solute-binding protein 5 family.</text>
</comment>
<dbReference type="Pfam" id="PF00496">
    <property type="entry name" value="SBP_bac_5"/>
    <property type="match status" value="1"/>
</dbReference>
<organism evidence="7 8">
    <name type="scientific">Candidatus Thalassospirochaeta sargassi</name>
    <dbReference type="NCBI Taxonomy" id="3119039"/>
    <lineage>
        <taxon>Bacteria</taxon>
        <taxon>Pseudomonadati</taxon>
        <taxon>Spirochaetota</taxon>
        <taxon>Spirochaetia</taxon>
        <taxon>Spirochaetales</taxon>
        <taxon>Spirochaetaceae</taxon>
        <taxon>Candidatus Thalassospirochaeta</taxon>
    </lineage>
</organism>
<dbReference type="InterPro" id="IPR039424">
    <property type="entry name" value="SBP_5"/>
</dbReference>
<evidence type="ECO:0000256" key="4">
    <source>
        <dbReference type="ARBA" id="ARBA00022729"/>
    </source>
</evidence>
<name>A0AAJ1IEH7_9SPIO</name>
<dbReference type="Proteomes" id="UP001221217">
    <property type="component" value="Unassembled WGS sequence"/>
</dbReference>
<dbReference type="Gene3D" id="3.90.76.10">
    <property type="entry name" value="Dipeptide-binding Protein, Domain 1"/>
    <property type="match status" value="1"/>
</dbReference>
<accession>A0AAJ1IEH7</accession>
<evidence type="ECO:0000256" key="2">
    <source>
        <dbReference type="ARBA" id="ARBA00005695"/>
    </source>
</evidence>
<dbReference type="FunFam" id="3.10.105.10:FF:000001">
    <property type="entry name" value="Oligopeptide ABC transporter, oligopeptide-binding protein"/>
    <property type="match status" value="1"/>
</dbReference>